<reference evidence="1 2" key="1">
    <citation type="submission" date="2021-12" db="EMBL/GenBank/DDBJ databases">
        <title>Antimicrobial susceptibility of Lactobacillus delbrueckii subsp. lactis obtained from milk products and other habitats.</title>
        <authorList>
            <person name="Shani N."/>
        </authorList>
    </citation>
    <scope>NUCLEOTIDE SEQUENCE [LARGE SCALE GENOMIC DNA]</scope>
    <source>
        <strain evidence="1 2">CIRM BIA 266</strain>
    </source>
</reference>
<organism evidence="1 2">
    <name type="scientific">Lactobacillus delbrueckii subsp. allosunkii</name>
    <dbReference type="NCBI Taxonomy" id="1050107"/>
    <lineage>
        <taxon>Bacteria</taxon>
        <taxon>Bacillati</taxon>
        <taxon>Bacillota</taxon>
        <taxon>Bacilli</taxon>
        <taxon>Lactobacillales</taxon>
        <taxon>Lactobacillaceae</taxon>
        <taxon>Lactobacillus</taxon>
    </lineage>
</organism>
<comment type="caution">
    <text evidence="1">The sequence shown here is derived from an EMBL/GenBank/DDBJ whole genome shotgun (WGS) entry which is preliminary data.</text>
</comment>
<gene>
    <name evidence="1" type="ORF">LOB39_07190</name>
</gene>
<dbReference type="RefSeq" id="WP_231523659.1">
    <property type="nucleotide sequence ID" value="NZ_JAJNUD010000017.1"/>
</dbReference>
<dbReference type="EMBL" id="JAJNUD010000017">
    <property type="protein sequence ID" value="MCD5518341.1"/>
    <property type="molecule type" value="Genomic_DNA"/>
</dbReference>
<dbReference type="AlphaFoldDB" id="A0ABD4SBS9"/>
<evidence type="ECO:0000313" key="1">
    <source>
        <dbReference type="EMBL" id="MCD5518341.1"/>
    </source>
</evidence>
<evidence type="ECO:0000313" key="2">
    <source>
        <dbReference type="Proteomes" id="UP001320314"/>
    </source>
</evidence>
<protein>
    <recommendedName>
        <fullName evidence="3">HPr kinase</fullName>
    </recommendedName>
</protein>
<proteinExistence type="predicted"/>
<dbReference type="Gene3D" id="3.40.50.300">
    <property type="entry name" value="P-loop containing nucleotide triphosphate hydrolases"/>
    <property type="match status" value="1"/>
</dbReference>
<name>A0ABD4SBS9_9LACO</name>
<dbReference type="SUPFAM" id="SSF53795">
    <property type="entry name" value="PEP carboxykinase-like"/>
    <property type="match status" value="1"/>
</dbReference>
<evidence type="ECO:0008006" key="3">
    <source>
        <dbReference type="Google" id="ProtNLM"/>
    </source>
</evidence>
<accession>A0ABD4SBS9</accession>
<sequence length="293" mass="33315">MNYQQFFSFWNSTLSVSSNNKPIIEQLSYIYKPEIVSNVGDSEVTYYIDIHSSTGENALLFGENIENGLIDVSYGKSRNDLKTWKSNTTILPPISLAPLVNAFTFIHGCALLLDGKTHVIFGPSRSGKTTFILSMLDKGASLISDDIVAVRNSDWFLMPFPKAVAVRNTNDFYFQPQLNKLRMAAPESLRSIYIPKLGLDSYLIHIDSVPGWRYSHDPLKIDYIYLISDNFESDVDLLTFIQYLLAQATMSDSSYVTTLVHIFNLLQAPPFLVDIRNHEKMFQLLHTHHLPTY</sequence>
<dbReference type="InterPro" id="IPR027417">
    <property type="entry name" value="P-loop_NTPase"/>
</dbReference>
<dbReference type="Proteomes" id="UP001320314">
    <property type="component" value="Unassembled WGS sequence"/>
</dbReference>